<proteinExistence type="predicted"/>
<dbReference type="EMBL" id="JANPWB010000012">
    <property type="protein sequence ID" value="KAJ1117828.1"/>
    <property type="molecule type" value="Genomic_DNA"/>
</dbReference>
<gene>
    <name evidence="2" type="ORF">NDU88_006024</name>
</gene>
<evidence type="ECO:0000256" key="1">
    <source>
        <dbReference type="SAM" id="MobiDB-lite"/>
    </source>
</evidence>
<name>A0AAV7NTY3_PLEWA</name>
<evidence type="ECO:0000313" key="2">
    <source>
        <dbReference type="EMBL" id="KAJ1117828.1"/>
    </source>
</evidence>
<evidence type="ECO:0000313" key="3">
    <source>
        <dbReference type="Proteomes" id="UP001066276"/>
    </source>
</evidence>
<sequence>MGGEPGPLGDGFRTEVTRPDAQLSLWRAGAAGKRVVTTLTQGKGARVPAMLEGVPQAARSKSCGPKSATESLHYPIKAPDLPSARSRCNRGAPRCGSCCRRASLLMRRRGRLGPGSALTPRGDQDAGPPIGERVVSSPPRAGPRV</sequence>
<organism evidence="2 3">
    <name type="scientific">Pleurodeles waltl</name>
    <name type="common">Iberian ribbed newt</name>
    <dbReference type="NCBI Taxonomy" id="8319"/>
    <lineage>
        <taxon>Eukaryota</taxon>
        <taxon>Metazoa</taxon>
        <taxon>Chordata</taxon>
        <taxon>Craniata</taxon>
        <taxon>Vertebrata</taxon>
        <taxon>Euteleostomi</taxon>
        <taxon>Amphibia</taxon>
        <taxon>Batrachia</taxon>
        <taxon>Caudata</taxon>
        <taxon>Salamandroidea</taxon>
        <taxon>Salamandridae</taxon>
        <taxon>Pleurodelinae</taxon>
        <taxon>Pleurodeles</taxon>
    </lineage>
</organism>
<dbReference type="Proteomes" id="UP001066276">
    <property type="component" value="Chromosome 8"/>
</dbReference>
<reference evidence="2" key="1">
    <citation type="journal article" date="2022" name="bioRxiv">
        <title>Sequencing and chromosome-scale assembly of the giantPleurodeles waltlgenome.</title>
        <authorList>
            <person name="Brown T."/>
            <person name="Elewa A."/>
            <person name="Iarovenko S."/>
            <person name="Subramanian E."/>
            <person name="Araus A.J."/>
            <person name="Petzold A."/>
            <person name="Susuki M."/>
            <person name="Suzuki K.-i.T."/>
            <person name="Hayashi T."/>
            <person name="Toyoda A."/>
            <person name="Oliveira C."/>
            <person name="Osipova E."/>
            <person name="Leigh N.D."/>
            <person name="Simon A."/>
            <person name="Yun M.H."/>
        </authorList>
    </citation>
    <scope>NUCLEOTIDE SEQUENCE</scope>
    <source>
        <strain evidence="2">20211129_DDA</strain>
        <tissue evidence="2">Liver</tissue>
    </source>
</reference>
<keyword evidence="3" id="KW-1185">Reference proteome</keyword>
<protein>
    <submittedName>
        <fullName evidence="2">Uncharacterized protein</fullName>
    </submittedName>
</protein>
<dbReference type="AlphaFoldDB" id="A0AAV7NTY3"/>
<comment type="caution">
    <text evidence="2">The sequence shown here is derived from an EMBL/GenBank/DDBJ whole genome shotgun (WGS) entry which is preliminary data.</text>
</comment>
<feature type="region of interest" description="Disordered" evidence="1">
    <location>
        <begin position="109"/>
        <end position="145"/>
    </location>
</feature>
<accession>A0AAV7NTY3</accession>